<protein>
    <submittedName>
        <fullName evidence="2">Uncharacterized protein</fullName>
    </submittedName>
</protein>
<dbReference type="RefSeq" id="WP_155115008.1">
    <property type="nucleotide sequence ID" value="NZ_CP009790.1"/>
</dbReference>
<dbReference type="EMBL" id="CP009885">
    <property type="protein sequence ID" value="QPB72626.1"/>
    <property type="molecule type" value="Genomic_DNA"/>
</dbReference>
<reference evidence="3" key="1">
    <citation type="submission" date="2014-11" db="EMBL/GenBank/DDBJ databases">
        <title>Xylella fastidiosa Hib4 Genome Sequencing.</title>
        <authorList>
            <person name="Pierry P.M."/>
            <person name="da Silva A.M."/>
        </authorList>
    </citation>
    <scope>NUCLEOTIDE SEQUENCE [LARGE SCALE GENOMIC DNA]</scope>
    <source>
        <strain evidence="3">Hib4</strain>
    </source>
</reference>
<sequence length="52" mass="5526">MRALRFTITRSGIHILDTPQTHPSGIGGGNTAVQQRLNTCPTSSPNLPDSPI</sequence>
<feature type="region of interest" description="Disordered" evidence="1">
    <location>
        <begin position="16"/>
        <end position="52"/>
    </location>
</feature>
<dbReference type="KEGG" id="xfh:XFHB_14055"/>
<feature type="compositionally biased region" description="Polar residues" evidence="1">
    <location>
        <begin position="31"/>
        <end position="52"/>
    </location>
</feature>
<accession>A0ABD7BXN3</accession>
<proteinExistence type="predicted"/>
<evidence type="ECO:0000256" key="1">
    <source>
        <dbReference type="SAM" id="MobiDB-lite"/>
    </source>
</evidence>
<organism evidence="2 3">
    <name type="scientific">Xylella fastidiosa</name>
    <dbReference type="NCBI Taxonomy" id="2371"/>
    <lineage>
        <taxon>Bacteria</taxon>
        <taxon>Pseudomonadati</taxon>
        <taxon>Pseudomonadota</taxon>
        <taxon>Gammaproteobacteria</taxon>
        <taxon>Lysobacterales</taxon>
        <taxon>Lysobacteraceae</taxon>
        <taxon>Xylella</taxon>
    </lineage>
</organism>
<evidence type="ECO:0000313" key="3">
    <source>
        <dbReference type="Proteomes" id="UP000196980"/>
    </source>
</evidence>
<gene>
    <name evidence="2" type="ORF">XFHB_14055</name>
</gene>
<dbReference type="Proteomes" id="UP000196980">
    <property type="component" value="Chromosome"/>
</dbReference>
<dbReference type="AlphaFoldDB" id="A0ABD7BXN3"/>
<evidence type="ECO:0000313" key="2">
    <source>
        <dbReference type="EMBL" id="QPB72626.1"/>
    </source>
</evidence>
<name>A0ABD7BXN3_XYLFS</name>